<evidence type="ECO:0008006" key="9">
    <source>
        <dbReference type="Google" id="ProtNLM"/>
    </source>
</evidence>
<keyword evidence="8" id="KW-1185">Reference proteome</keyword>
<name>A0A9P0THX6_PIEBR</name>
<evidence type="ECO:0000256" key="1">
    <source>
        <dbReference type="ARBA" id="ARBA00004584"/>
    </source>
</evidence>
<evidence type="ECO:0000313" key="8">
    <source>
        <dbReference type="Proteomes" id="UP001152562"/>
    </source>
</evidence>
<dbReference type="GO" id="GO:0051315">
    <property type="term" value="P:attachment of mitotic spindle microtubules to kinetochore"/>
    <property type="evidence" value="ECO:0007669"/>
    <property type="project" value="InterPro"/>
</dbReference>
<accession>A0A9P0THX6</accession>
<dbReference type="InterPro" id="IPR038273">
    <property type="entry name" value="Ndc80_sf"/>
</dbReference>
<reference evidence="7" key="1">
    <citation type="submission" date="2022-05" db="EMBL/GenBank/DDBJ databases">
        <authorList>
            <person name="Okamura Y."/>
        </authorList>
    </citation>
    <scope>NUCLEOTIDE SEQUENCE</scope>
</reference>
<organism evidence="7 8">
    <name type="scientific">Pieris brassicae</name>
    <name type="common">White butterfly</name>
    <name type="synonym">Large white butterfly</name>
    <dbReference type="NCBI Taxonomy" id="7116"/>
    <lineage>
        <taxon>Eukaryota</taxon>
        <taxon>Metazoa</taxon>
        <taxon>Ecdysozoa</taxon>
        <taxon>Arthropoda</taxon>
        <taxon>Hexapoda</taxon>
        <taxon>Insecta</taxon>
        <taxon>Pterygota</taxon>
        <taxon>Neoptera</taxon>
        <taxon>Endopterygota</taxon>
        <taxon>Lepidoptera</taxon>
        <taxon>Glossata</taxon>
        <taxon>Ditrysia</taxon>
        <taxon>Papilionoidea</taxon>
        <taxon>Pieridae</taxon>
        <taxon>Pierinae</taxon>
        <taxon>Pieris</taxon>
    </lineage>
</organism>
<dbReference type="PANTHER" id="PTHR10643">
    <property type="entry name" value="KINETOCHORE PROTEIN NDC80"/>
    <property type="match status" value="1"/>
</dbReference>
<feature type="compositionally biased region" description="Basic residues" evidence="6">
    <location>
        <begin position="514"/>
        <end position="526"/>
    </location>
</feature>
<feature type="region of interest" description="Disordered" evidence="6">
    <location>
        <begin position="503"/>
        <end position="534"/>
    </location>
</feature>
<dbReference type="Gene3D" id="1.10.418.30">
    <property type="entry name" value="Ncd80 complex, Ncd80 subunit"/>
    <property type="match status" value="1"/>
</dbReference>
<keyword evidence="2" id="KW-0158">Chromosome</keyword>
<evidence type="ECO:0000256" key="2">
    <source>
        <dbReference type="ARBA" id="ARBA00022454"/>
    </source>
</evidence>
<comment type="caution">
    <text evidence="7">The sequence shown here is derived from an EMBL/GenBank/DDBJ whole genome shotgun (WGS) entry which is preliminary data.</text>
</comment>
<sequence length="652" mass="75270">MASRYGSMAGPPSAVRKSRMDGKMSLLPKLRRPGSVDRPSIDAKRPSAVNYRSSSAEPPRATIGGRLSREASATKIPLNGRSRSQTSGGEVKYEKTTPLRSSQYSRNFNTPNRTPSKERGKIDLQAALDRVLAFYTVKDQRQISNIAWQRSECSRMNEVLTSQELGGLNRPLTIARFVEIVNGLITHLLKDPKLNNDTYVTKMPHLVKRLLYPGIVSKSWLRTVNTLHAFPHALALISYLTDILCDLRRPVTDEWLYKHLDEVSCLRREFFKEGWRMFNSDRTSQQGEVSDRINSYVDQFKELVGFDEQKVLELQEINKKYKTHLEESEAEVSAQREKEEALSCRLAHIRSEMKAVKNDRRNLADTMTSERTRTNNLSDSKKQLAAEIERLTPQQAQLQSELAAQTMSVQQRDVLLERLGFNRRVIDTKRALAEDISRKLIKKENELALWQKRALECCAQYKQGLIHLTPVCPHLASLAVDESEVMSEQCVQKMVKAVEELQREQTAQTDRRSQRARSKTQLHRRNAQMAEETRSKISEVKVSIDREQQLLEEEMISDAASAAAWSREEAELQQRTEEMKAELMRYQEVEDQLKQMQEQHHLLKERVAYLKSVADAARTHADKVFERSRIRHERLMRDAIDKVRERIRKDFQ</sequence>
<dbReference type="EMBL" id="CALOZG010000005">
    <property type="protein sequence ID" value="CAH4027401.1"/>
    <property type="molecule type" value="Genomic_DNA"/>
</dbReference>
<proteinExistence type="predicted"/>
<dbReference type="Proteomes" id="UP001152562">
    <property type="component" value="Unassembled WGS sequence"/>
</dbReference>
<feature type="coiled-coil region" evidence="5">
    <location>
        <begin position="311"/>
        <end position="366"/>
    </location>
</feature>
<evidence type="ECO:0000256" key="4">
    <source>
        <dbReference type="ARBA" id="ARBA00023328"/>
    </source>
</evidence>
<feature type="compositionally biased region" description="Basic and acidic residues" evidence="6">
    <location>
        <begin position="503"/>
        <end position="513"/>
    </location>
</feature>
<dbReference type="AlphaFoldDB" id="A0A9P0THX6"/>
<keyword evidence="3 5" id="KW-0175">Coiled coil</keyword>
<keyword evidence="4" id="KW-0137">Centromere</keyword>
<feature type="region of interest" description="Disordered" evidence="6">
    <location>
        <begin position="1"/>
        <end position="119"/>
    </location>
</feature>
<protein>
    <recommendedName>
        <fullName evidence="9">Kinetochore protein NDC80 homolog</fullName>
    </recommendedName>
</protein>
<evidence type="ECO:0000256" key="5">
    <source>
        <dbReference type="SAM" id="Coils"/>
    </source>
</evidence>
<feature type="compositionally biased region" description="Polar residues" evidence="6">
    <location>
        <begin position="98"/>
        <end position="114"/>
    </location>
</feature>
<dbReference type="GO" id="GO:0031262">
    <property type="term" value="C:Ndc80 complex"/>
    <property type="evidence" value="ECO:0007669"/>
    <property type="project" value="InterPro"/>
</dbReference>
<feature type="coiled-coil region" evidence="5">
    <location>
        <begin position="562"/>
        <end position="606"/>
    </location>
</feature>
<comment type="subcellular location">
    <subcellularLocation>
        <location evidence="1">Chromosome</location>
        <location evidence="1">Centromere</location>
    </subcellularLocation>
</comment>
<evidence type="ECO:0000256" key="6">
    <source>
        <dbReference type="SAM" id="MobiDB-lite"/>
    </source>
</evidence>
<evidence type="ECO:0000256" key="3">
    <source>
        <dbReference type="ARBA" id="ARBA00023054"/>
    </source>
</evidence>
<evidence type="ECO:0000313" key="7">
    <source>
        <dbReference type="EMBL" id="CAH4027401.1"/>
    </source>
</evidence>
<gene>
    <name evidence="7" type="ORF">PIBRA_LOCUS4624</name>
</gene>
<dbReference type="PANTHER" id="PTHR10643:SF2">
    <property type="entry name" value="KINETOCHORE PROTEIN NDC80 HOMOLOG"/>
    <property type="match status" value="1"/>
</dbReference>
<dbReference type="InterPro" id="IPR005550">
    <property type="entry name" value="Kinetochore_Ndc80"/>
</dbReference>